<dbReference type="Proteomes" id="UP000050961">
    <property type="component" value="Unassembled WGS sequence"/>
</dbReference>
<dbReference type="PATRIC" id="fig|1423806.3.peg.1414"/>
<dbReference type="InterPro" id="IPR041401">
    <property type="entry name" value="TseB-like_dom"/>
</dbReference>
<accession>A0A023CW55</accession>
<name>A0A023CW55_9LACO</name>
<dbReference type="SUPFAM" id="SSF54403">
    <property type="entry name" value="Cystatin/monellin"/>
    <property type="match status" value="2"/>
</dbReference>
<keyword evidence="1" id="KW-0812">Transmembrane</keyword>
<evidence type="ECO:0000256" key="1">
    <source>
        <dbReference type="SAM" id="Phobius"/>
    </source>
</evidence>
<keyword evidence="1" id="KW-1133">Transmembrane helix</keyword>
<dbReference type="EMBL" id="AYZF01000013">
    <property type="protein sequence ID" value="KRN06198.1"/>
    <property type="molecule type" value="Genomic_DNA"/>
</dbReference>
<keyword evidence="4" id="KW-1185">Reference proteome</keyword>
<keyword evidence="1" id="KW-0472">Membrane</keyword>
<dbReference type="Pfam" id="PF17881">
    <property type="entry name" value="TseB"/>
    <property type="match status" value="1"/>
</dbReference>
<evidence type="ECO:0000313" key="4">
    <source>
        <dbReference type="Proteomes" id="UP000050961"/>
    </source>
</evidence>
<comment type="caution">
    <text evidence="3">The sequence shown here is derived from an EMBL/GenBank/DDBJ whole genome shotgun (WGS) entry which is preliminary data.</text>
</comment>
<dbReference type="AlphaFoldDB" id="A0A023CW55"/>
<feature type="domain" description="Cell wall elongation regulator TseB-like" evidence="2">
    <location>
        <begin position="44"/>
        <end position="87"/>
    </location>
</feature>
<organism evidence="3 4">
    <name type="scientific">Liquorilactobacillus sucicola DSM 21376 = JCM 15457</name>
    <dbReference type="NCBI Taxonomy" id="1423806"/>
    <lineage>
        <taxon>Bacteria</taxon>
        <taxon>Bacillati</taxon>
        <taxon>Bacillota</taxon>
        <taxon>Bacilli</taxon>
        <taxon>Lactobacillales</taxon>
        <taxon>Lactobacillaceae</taxon>
        <taxon>Liquorilactobacillus</taxon>
    </lineage>
</organism>
<reference evidence="3 4" key="1">
    <citation type="journal article" date="2015" name="Genome Announc.">
        <title>Expanding the biotechnology potential of lactobacilli through comparative genomics of 213 strains and associated genera.</title>
        <authorList>
            <person name="Sun Z."/>
            <person name="Harris H.M."/>
            <person name="McCann A."/>
            <person name="Guo C."/>
            <person name="Argimon S."/>
            <person name="Zhang W."/>
            <person name="Yang X."/>
            <person name="Jeffery I.B."/>
            <person name="Cooney J.C."/>
            <person name="Kagawa T.F."/>
            <person name="Liu W."/>
            <person name="Song Y."/>
            <person name="Salvetti E."/>
            <person name="Wrobel A."/>
            <person name="Rasinkangas P."/>
            <person name="Parkhill J."/>
            <person name="Rea M.C."/>
            <person name="O'Sullivan O."/>
            <person name="Ritari J."/>
            <person name="Douillard F.P."/>
            <person name="Paul Ross R."/>
            <person name="Yang R."/>
            <person name="Briner A.E."/>
            <person name="Felis G.E."/>
            <person name="de Vos W.M."/>
            <person name="Barrangou R."/>
            <person name="Klaenhammer T.R."/>
            <person name="Caufield P.W."/>
            <person name="Cui Y."/>
            <person name="Zhang H."/>
            <person name="O'Toole P.W."/>
        </authorList>
    </citation>
    <scope>NUCLEOTIDE SEQUENCE [LARGE SCALE GENOMIC DNA]</scope>
    <source>
        <strain evidence="3 4">DSM 21376</strain>
    </source>
</reference>
<dbReference type="OrthoDB" id="2242521at2"/>
<dbReference type="STRING" id="1423806.FD15_GL001394"/>
<proteinExistence type="predicted"/>
<evidence type="ECO:0000313" key="3">
    <source>
        <dbReference type="EMBL" id="KRN06198.1"/>
    </source>
</evidence>
<gene>
    <name evidence="3" type="ORF">FD15_GL001394</name>
</gene>
<feature type="transmembrane region" description="Helical" evidence="1">
    <location>
        <begin position="12"/>
        <end position="31"/>
    </location>
</feature>
<dbReference type="InterPro" id="IPR046350">
    <property type="entry name" value="Cystatin_sf"/>
</dbReference>
<dbReference type="RefSeq" id="WP_034988153.1">
    <property type="nucleotide sequence ID" value="NZ_AYZF01000013.1"/>
</dbReference>
<evidence type="ECO:0000259" key="2">
    <source>
        <dbReference type="Pfam" id="PF17881"/>
    </source>
</evidence>
<dbReference type="Gene3D" id="3.10.450.40">
    <property type="match status" value="2"/>
</dbReference>
<protein>
    <recommendedName>
        <fullName evidence="2">Cell wall elongation regulator TseB-like domain-containing protein</fullName>
    </recommendedName>
</protein>
<sequence length="165" mass="19247">MKRTKHYRNNLKKIMILVTVIIVAFGTFIIYRQLTAPKREAQAEATALAKKYAKVRTVKNFYWYNRQKTYFTVDGQNTAGQSVYVVIAQKGGQINIYSHDKGVNERQARSVVQKAHQPRKITKVALGMWHRKPVWEVTYLNKYNRLCYDLISFKNGSMVKTIQNI</sequence>
<dbReference type="eggNOG" id="COG5353">
    <property type="taxonomic scope" value="Bacteria"/>
</dbReference>